<protein>
    <submittedName>
        <fullName evidence="2">Uncharacterized protein</fullName>
    </submittedName>
</protein>
<name>A0AAN6WKW6_9PEZI</name>
<dbReference type="EMBL" id="MU864510">
    <property type="protein sequence ID" value="KAK4184008.1"/>
    <property type="molecule type" value="Genomic_DNA"/>
</dbReference>
<reference evidence="2" key="1">
    <citation type="journal article" date="2023" name="Mol. Phylogenet. Evol.">
        <title>Genome-scale phylogeny and comparative genomics of the fungal order Sordariales.</title>
        <authorList>
            <person name="Hensen N."/>
            <person name="Bonometti L."/>
            <person name="Westerberg I."/>
            <person name="Brannstrom I.O."/>
            <person name="Guillou S."/>
            <person name="Cros-Aarteil S."/>
            <person name="Calhoun S."/>
            <person name="Haridas S."/>
            <person name="Kuo A."/>
            <person name="Mondo S."/>
            <person name="Pangilinan J."/>
            <person name="Riley R."/>
            <person name="LaButti K."/>
            <person name="Andreopoulos B."/>
            <person name="Lipzen A."/>
            <person name="Chen C."/>
            <person name="Yan M."/>
            <person name="Daum C."/>
            <person name="Ng V."/>
            <person name="Clum A."/>
            <person name="Steindorff A."/>
            <person name="Ohm R.A."/>
            <person name="Martin F."/>
            <person name="Silar P."/>
            <person name="Natvig D.O."/>
            <person name="Lalanne C."/>
            <person name="Gautier V."/>
            <person name="Ament-Velasquez S.L."/>
            <person name="Kruys A."/>
            <person name="Hutchinson M.I."/>
            <person name="Powell A.J."/>
            <person name="Barry K."/>
            <person name="Miller A.N."/>
            <person name="Grigoriev I.V."/>
            <person name="Debuchy R."/>
            <person name="Gladieux P."/>
            <person name="Hiltunen Thoren M."/>
            <person name="Johannesson H."/>
        </authorList>
    </citation>
    <scope>NUCLEOTIDE SEQUENCE</scope>
    <source>
        <strain evidence="2">PSN309</strain>
    </source>
</reference>
<accession>A0AAN6WKW6</accession>
<feature type="region of interest" description="Disordered" evidence="1">
    <location>
        <begin position="165"/>
        <end position="194"/>
    </location>
</feature>
<evidence type="ECO:0000313" key="2">
    <source>
        <dbReference type="EMBL" id="KAK4184008.1"/>
    </source>
</evidence>
<keyword evidence="3" id="KW-1185">Reference proteome</keyword>
<evidence type="ECO:0000313" key="3">
    <source>
        <dbReference type="Proteomes" id="UP001302126"/>
    </source>
</evidence>
<reference evidence="2" key="2">
    <citation type="submission" date="2023-05" db="EMBL/GenBank/DDBJ databases">
        <authorList>
            <consortium name="Lawrence Berkeley National Laboratory"/>
            <person name="Steindorff A."/>
            <person name="Hensen N."/>
            <person name="Bonometti L."/>
            <person name="Westerberg I."/>
            <person name="Brannstrom I.O."/>
            <person name="Guillou S."/>
            <person name="Cros-Aarteil S."/>
            <person name="Calhoun S."/>
            <person name="Haridas S."/>
            <person name="Kuo A."/>
            <person name="Mondo S."/>
            <person name="Pangilinan J."/>
            <person name="Riley R."/>
            <person name="Labutti K."/>
            <person name="Andreopoulos B."/>
            <person name="Lipzen A."/>
            <person name="Chen C."/>
            <person name="Yanf M."/>
            <person name="Daum C."/>
            <person name="Ng V."/>
            <person name="Clum A."/>
            <person name="Ohm R."/>
            <person name="Martin F."/>
            <person name="Silar P."/>
            <person name="Natvig D."/>
            <person name="Lalanne C."/>
            <person name="Gautier V."/>
            <person name="Ament-Velasquez S.L."/>
            <person name="Kruys A."/>
            <person name="Hutchinson M.I."/>
            <person name="Powell A.J."/>
            <person name="Barry K."/>
            <person name="Miller A.N."/>
            <person name="Grigoriev I.V."/>
            <person name="Debuchy R."/>
            <person name="Gladieux P."/>
            <person name="Thoren M.H."/>
            <person name="Johannesson H."/>
        </authorList>
    </citation>
    <scope>NUCLEOTIDE SEQUENCE</scope>
    <source>
        <strain evidence="2">PSN309</strain>
    </source>
</reference>
<comment type="caution">
    <text evidence="2">The sequence shown here is derived from an EMBL/GenBank/DDBJ whole genome shotgun (WGS) entry which is preliminary data.</text>
</comment>
<proteinExistence type="predicted"/>
<gene>
    <name evidence="2" type="ORF">QBC35DRAFT_477652</name>
</gene>
<organism evidence="2 3">
    <name type="scientific">Podospora australis</name>
    <dbReference type="NCBI Taxonomy" id="1536484"/>
    <lineage>
        <taxon>Eukaryota</taxon>
        <taxon>Fungi</taxon>
        <taxon>Dikarya</taxon>
        <taxon>Ascomycota</taxon>
        <taxon>Pezizomycotina</taxon>
        <taxon>Sordariomycetes</taxon>
        <taxon>Sordariomycetidae</taxon>
        <taxon>Sordariales</taxon>
        <taxon>Podosporaceae</taxon>
        <taxon>Podospora</taxon>
    </lineage>
</organism>
<evidence type="ECO:0000256" key="1">
    <source>
        <dbReference type="SAM" id="MobiDB-lite"/>
    </source>
</evidence>
<sequence length="219" mass="24253">MAHRDENLEANRAEGGQILPGFFFNVPISGGGLVSSTTSLPLPKQHHARMPCPAVLASSLSAARGPFRFTNAVVSWKILCRSSTECDITGLFHCNAEFEVHLPELTTAEQSFTSLSAADELRRCVTVPLILLCNGLREPAWHHQVANLYEQYEVENSRLPLRMSPSRGQVERNQGGGRPSVFPPCKEKKEKANQPKHGLTQLIQQYISFIYKTRAVSIA</sequence>
<dbReference type="Proteomes" id="UP001302126">
    <property type="component" value="Unassembled WGS sequence"/>
</dbReference>
<dbReference type="AlphaFoldDB" id="A0AAN6WKW6"/>